<accession>A0AAE8SJB4</accession>
<dbReference type="EMBL" id="ONZP01000234">
    <property type="protein sequence ID" value="SPJ78637.1"/>
    <property type="molecule type" value="Genomic_DNA"/>
</dbReference>
<gene>
    <name evidence="1" type="ORF">FTOL_07027</name>
</gene>
<organism evidence="1 2">
    <name type="scientific">Fusarium torulosum</name>
    <dbReference type="NCBI Taxonomy" id="33205"/>
    <lineage>
        <taxon>Eukaryota</taxon>
        <taxon>Fungi</taxon>
        <taxon>Dikarya</taxon>
        <taxon>Ascomycota</taxon>
        <taxon>Pezizomycotina</taxon>
        <taxon>Sordariomycetes</taxon>
        <taxon>Hypocreomycetidae</taxon>
        <taxon>Hypocreales</taxon>
        <taxon>Nectriaceae</taxon>
        <taxon>Fusarium</taxon>
    </lineage>
</organism>
<keyword evidence="2" id="KW-1185">Reference proteome</keyword>
<reference evidence="1" key="1">
    <citation type="submission" date="2018-03" db="EMBL/GenBank/DDBJ databases">
        <authorList>
            <person name="Guldener U."/>
        </authorList>
    </citation>
    <scope>NUCLEOTIDE SEQUENCE</scope>
</reference>
<evidence type="ECO:0000313" key="2">
    <source>
        <dbReference type="Proteomes" id="UP001187734"/>
    </source>
</evidence>
<dbReference type="Proteomes" id="UP001187734">
    <property type="component" value="Unassembled WGS sequence"/>
</dbReference>
<sequence length="172" mass="19621">MGVHIVEFVNNTHHTLRYHNTKTGYKVEVEPKDTKHWENNDWVPSSAYHLDTVPKYTQPPELSDSVEIEVQQESRSWTFCKIADYRLTEWSIRQPAEGEAGWVDVKPDEGSHDLEDGESYVVRINEDTAGKVHLFIYKYVPKLGAQAGHVSSSILGSLVANVVYPLFSARFM</sequence>
<protein>
    <submittedName>
        <fullName evidence="1">Uncharacterized protein</fullName>
    </submittedName>
</protein>
<dbReference type="AlphaFoldDB" id="A0AAE8SJB4"/>
<proteinExistence type="predicted"/>
<name>A0AAE8SJB4_9HYPO</name>
<comment type="caution">
    <text evidence="1">The sequence shown here is derived from an EMBL/GenBank/DDBJ whole genome shotgun (WGS) entry which is preliminary data.</text>
</comment>
<evidence type="ECO:0000313" key="1">
    <source>
        <dbReference type="EMBL" id="SPJ78637.1"/>
    </source>
</evidence>